<keyword evidence="3" id="KW-0479">Metal-binding</keyword>
<gene>
    <name evidence="10" type="ORF">RYX45_12220</name>
</gene>
<reference evidence="10" key="1">
    <citation type="submission" date="2023-10" db="EMBL/GenBank/DDBJ databases">
        <title>Screening of Alkalihalophilus pseudofirmusBZ-TG-HK211 and Its Alleviation of Salt Stress on Rapeseed Growth.</title>
        <authorList>
            <person name="Zhao B."/>
            <person name="Guo T."/>
        </authorList>
    </citation>
    <scope>NUCLEOTIDE SEQUENCE</scope>
    <source>
        <strain evidence="10">BZ-TG-HK211</strain>
    </source>
</reference>
<dbReference type="PIRSF" id="PIRSF005572">
    <property type="entry name" value="NifS"/>
    <property type="match status" value="1"/>
</dbReference>
<comment type="cofactor">
    <cofactor evidence="1 7">
        <name>pyridoxal 5'-phosphate</name>
        <dbReference type="ChEBI" id="CHEBI:597326"/>
    </cofactor>
</comment>
<dbReference type="InterPro" id="IPR000192">
    <property type="entry name" value="Aminotrans_V_dom"/>
</dbReference>
<dbReference type="PANTHER" id="PTHR11601">
    <property type="entry name" value="CYSTEINE DESULFURYLASE FAMILY MEMBER"/>
    <property type="match status" value="1"/>
</dbReference>
<dbReference type="PROSITE" id="PS00595">
    <property type="entry name" value="AA_TRANSFER_CLASS_5"/>
    <property type="match status" value="1"/>
</dbReference>
<accession>A0AAJ2U2E3</accession>
<dbReference type="NCBIfam" id="NF002806">
    <property type="entry name" value="PRK02948.1"/>
    <property type="match status" value="1"/>
</dbReference>
<dbReference type="GO" id="GO:0046872">
    <property type="term" value="F:metal ion binding"/>
    <property type="evidence" value="ECO:0007669"/>
    <property type="project" value="UniProtKB-KW"/>
</dbReference>
<dbReference type="InterPro" id="IPR015422">
    <property type="entry name" value="PyrdxlP-dep_Trfase_small"/>
</dbReference>
<evidence type="ECO:0000256" key="1">
    <source>
        <dbReference type="ARBA" id="ARBA00001933"/>
    </source>
</evidence>
<proteinExistence type="inferred from homology"/>
<dbReference type="SUPFAM" id="SSF53383">
    <property type="entry name" value="PLP-dependent transferases"/>
    <property type="match status" value="1"/>
</dbReference>
<dbReference type="PANTHER" id="PTHR11601:SF50">
    <property type="entry name" value="CYSTEINE DESULFURASE ISCS 2-RELATED"/>
    <property type="match status" value="1"/>
</dbReference>
<sequence length="380" mass="41839">MIYLDNSATTRPHQDVLETYTKVSYDYFGNPSSLHTLGMEAEGLLTKARSAIADQLHVSAKEILFTSGGTEGNNLAIKGTAYHKKSRGRHLITTEVEHASSYETYKELEADGFEVTYLSVDSNGRVSLEDVKKAIRKETILVSIIHVNNETGTIQPIEEIGQLLSHFPQVRFHVDDVQGITKVPLNIKKAKIDLLTASAHKFHGVRGTGMLYVRNGVRLKPQIHGGVQEMEVRSGTEHVAGAVAMARALRMEMEKAQKEKSHLVKLHSKLIHSLPTIDGVTINSPLEKSAPHIINFSVESIKPEVLIQSLSAKKIYVSTKSACSSKLAEPSRVLLAMGKDSKAAGSAIRVSLSYETTEQEIDVFLRELKKIIPTLVGVRK</sequence>
<dbReference type="InterPro" id="IPR015424">
    <property type="entry name" value="PyrdxlP-dep_Trfase"/>
</dbReference>
<evidence type="ECO:0000256" key="2">
    <source>
        <dbReference type="ARBA" id="ARBA00006490"/>
    </source>
</evidence>
<dbReference type="InterPro" id="IPR015421">
    <property type="entry name" value="PyrdxlP-dep_Trfase_major"/>
</dbReference>
<dbReference type="Gene3D" id="3.90.1150.10">
    <property type="entry name" value="Aspartate Aminotransferase, domain 1"/>
    <property type="match status" value="1"/>
</dbReference>
<dbReference type="InterPro" id="IPR016454">
    <property type="entry name" value="Cysteine_dSase"/>
</dbReference>
<feature type="domain" description="Aminotransferase class V" evidence="9">
    <location>
        <begin position="2"/>
        <end position="364"/>
    </location>
</feature>
<keyword evidence="6" id="KW-0411">Iron-sulfur</keyword>
<keyword evidence="8" id="KW-0175">Coiled coil</keyword>
<evidence type="ECO:0000256" key="6">
    <source>
        <dbReference type="ARBA" id="ARBA00023014"/>
    </source>
</evidence>
<dbReference type="EMBL" id="JAWJAY010000002">
    <property type="protein sequence ID" value="MDV2885946.1"/>
    <property type="molecule type" value="Genomic_DNA"/>
</dbReference>
<evidence type="ECO:0000313" key="10">
    <source>
        <dbReference type="EMBL" id="MDV2885946.1"/>
    </source>
</evidence>
<evidence type="ECO:0000256" key="4">
    <source>
        <dbReference type="ARBA" id="ARBA00022898"/>
    </source>
</evidence>
<dbReference type="AlphaFoldDB" id="A0AAJ2U2E3"/>
<dbReference type="InterPro" id="IPR020578">
    <property type="entry name" value="Aminotrans_V_PyrdxlP_BS"/>
</dbReference>
<evidence type="ECO:0000256" key="5">
    <source>
        <dbReference type="ARBA" id="ARBA00023004"/>
    </source>
</evidence>
<evidence type="ECO:0000256" key="7">
    <source>
        <dbReference type="RuleBase" id="RU004504"/>
    </source>
</evidence>
<dbReference type="GO" id="GO:0051536">
    <property type="term" value="F:iron-sulfur cluster binding"/>
    <property type="evidence" value="ECO:0007669"/>
    <property type="project" value="UniProtKB-KW"/>
</dbReference>
<evidence type="ECO:0000256" key="3">
    <source>
        <dbReference type="ARBA" id="ARBA00022723"/>
    </source>
</evidence>
<evidence type="ECO:0000259" key="9">
    <source>
        <dbReference type="Pfam" id="PF00266"/>
    </source>
</evidence>
<dbReference type="Pfam" id="PF00266">
    <property type="entry name" value="Aminotran_5"/>
    <property type="match status" value="1"/>
</dbReference>
<dbReference type="Gene3D" id="3.40.640.10">
    <property type="entry name" value="Type I PLP-dependent aspartate aminotransferase-like (Major domain)"/>
    <property type="match status" value="1"/>
</dbReference>
<feature type="coiled-coil region" evidence="8">
    <location>
        <begin position="239"/>
        <end position="266"/>
    </location>
</feature>
<evidence type="ECO:0000313" key="11">
    <source>
        <dbReference type="Proteomes" id="UP001285636"/>
    </source>
</evidence>
<keyword evidence="4" id="KW-0663">Pyridoxal phosphate</keyword>
<dbReference type="Proteomes" id="UP001285636">
    <property type="component" value="Unassembled WGS sequence"/>
</dbReference>
<keyword evidence="5" id="KW-0408">Iron</keyword>
<protein>
    <submittedName>
        <fullName evidence="10">Cysteine desulfurase family protein</fullName>
    </submittedName>
</protein>
<dbReference type="GO" id="GO:0003824">
    <property type="term" value="F:catalytic activity"/>
    <property type="evidence" value="ECO:0007669"/>
    <property type="project" value="UniProtKB-ARBA"/>
</dbReference>
<name>A0AAJ2U2E3_ALKPS</name>
<organism evidence="10 11">
    <name type="scientific">Alkalihalophilus pseudofirmus</name>
    <name type="common">Bacillus pseudofirmus</name>
    <dbReference type="NCBI Taxonomy" id="79885"/>
    <lineage>
        <taxon>Bacteria</taxon>
        <taxon>Bacillati</taxon>
        <taxon>Bacillota</taxon>
        <taxon>Bacilli</taxon>
        <taxon>Bacillales</taxon>
        <taxon>Bacillaceae</taxon>
        <taxon>Alkalihalophilus</taxon>
    </lineage>
</organism>
<comment type="similarity">
    <text evidence="2">Belongs to the class-V pyridoxal-phosphate-dependent aminotransferase family. NifS/IscS subfamily.</text>
</comment>
<comment type="caution">
    <text evidence="10">The sequence shown here is derived from an EMBL/GenBank/DDBJ whole genome shotgun (WGS) entry which is preliminary data.</text>
</comment>
<dbReference type="RefSeq" id="WP_075681480.1">
    <property type="nucleotide sequence ID" value="NZ_CP117835.1"/>
</dbReference>
<evidence type="ECO:0000256" key="8">
    <source>
        <dbReference type="SAM" id="Coils"/>
    </source>
</evidence>